<proteinExistence type="predicted"/>
<evidence type="ECO:0000313" key="6">
    <source>
        <dbReference type="Proteomes" id="UP000595437"/>
    </source>
</evidence>
<feature type="domain" description="RRM" evidence="4">
    <location>
        <begin position="4"/>
        <end position="87"/>
    </location>
</feature>
<dbReference type="PANTHER" id="PTHR48029:SF1">
    <property type="entry name" value="NUCLEOLAR PROTEIN 8"/>
    <property type="match status" value="1"/>
</dbReference>
<evidence type="ECO:0000256" key="1">
    <source>
        <dbReference type="ARBA" id="ARBA00022884"/>
    </source>
</evidence>
<feature type="region of interest" description="Disordered" evidence="3">
    <location>
        <begin position="563"/>
        <end position="595"/>
    </location>
</feature>
<dbReference type="PROSITE" id="PS50102">
    <property type="entry name" value="RRM"/>
    <property type="match status" value="1"/>
</dbReference>
<dbReference type="SMART" id="SM00360">
    <property type="entry name" value="RRM"/>
    <property type="match status" value="1"/>
</dbReference>
<keyword evidence="6" id="KW-1185">Reference proteome</keyword>
<evidence type="ECO:0000259" key="4">
    <source>
        <dbReference type="PROSITE" id="PS50102"/>
    </source>
</evidence>
<organism evidence="5 6">
    <name type="scientific">Caligus rogercresseyi</name>
    <name type="common">Sea louse</name>
    <dbReference type="NCBI Taxonomy" id="217165"/>
    <lineage>
        <taxon>Eukaryota</taxon>
        <taxon>Metazoa</taxon>
        <taxon>Ecdysozoa</taxon>
        <taxon>Arthropoda</taxon>
        <taxon>Crustacea</taxon>
        <taxon>Multicrustacea</taxon>
        <taxon>Hexanauplia</taxon>
        <taxon>Copepoda</taxon>
        <taxon>Siphonostomatoida</taxon>
        <taxon>Caligidae</taxon>
        <taxon>Caligus</taxon>
    </lineage>
</organism>
<accession>A0A7T8GYD0</accession>
<feature type="compositionally biased region" description="Basic and acidic residues" evidence="3">
    <location>
        <begin position="193"/>
        <end position="207"/>
    </location>
</feature>
<feature type="compositionally biased region" description="Basic and acidic residues" evidence="3">
    <location>
        <begin position="408"/>
        <end position="418"/>
    </location>
</feature>
<name>A0A7T8GYD0_CALRO</name>
<dbReference type="Pfam" id="PF00076">
    <property type="entry name" value="RRM_1"/>
    <property type="match status" value="1"/>
</dbReference>
<feature type="compositionally biased region" description="Low complexity" evidence="3">
    <location>
        <begin position="227"/>
        <end position="237"/>
    </location>
</feature>
<dbReference type="InterPro" id="IPR000504">
    <property type="entry name" value="RRM_dom"/>
</dbReference>
<dbReference type="SUPFAM" id="SSF54928">
    <property type="entry name" value="RNA-binding domain, RBD"/>
    <property type="match status" value="1"/>
</dbReference>
<feature type="compositionally biased region" description="Acidic residues" evidence="3">
    <location>
        <begin position="485"/>
        <end position="494"/>
    </location>
</feature>
<feature type="compositionally biased region" description="Basic and acidic residues" evidence="3">
    <location>
        <begin position="346"/>
        <end position="357"/>
    </location>
</feature>
<feature type="compositionally biased region" description="Acidic residues" evidence="3">
    <location>
        <begin position="394"/>
        <end position="407"/>
    </location>
</feature>
<dbReference type="Proteomes" id="UP000595437">
    <property type="component" value="Chromosome 14"/>
</dbReference>
<dbReference type="AlphaFoldDB" id="A0A7T8GYD0"/>
<dbReference type="PANTHER" id="PTHR48029">
    <property type="entry name" value="NUCLEOLAR PROTEIN 8"/>
    <property type="match status" value="1"/>
</dbReference>
<dbReference type="EMBL" id="CP045903">
    <property type="protein sequence ID" value="QQP39675.1"/>
    <property type="molecule type" value="Genomic_DNA"/>
</dbReference>
<dbReference type="InterPro" id="IPR012677">
    <property type="entry name" value="Nucleotide-bd_a/b_plait_sf"/>
</dbReference>
<dbReference type="OrthoDB" id="21643at2759"/>
<feature type="compositionally biased region" description="Acidic residues" evidence="3">
    <location>
        <begin position="307"/>
        <end position="318"/>
    </location>
</feature>
<feature type="compositionally biased region" description="Polar residues" evidence="3">
    <location>
        <begin position="243"/>
        <end position="256"/>
    </location>
</feature>
<dbReference type="Gene3D" id="3.30.70.330">
    <property type="match status" value="1"/>
</dbReference>
<sequence length="595" mass="67578">MSSGRLFVGNVRPGATTEDFIRHLSPYGSVKNVEIKDKKDIDERVLSTFAFVDMDVASKSDLEKCVSECSGSAWWNGYKIKIQIAKESFMSRLAKEREQADQKPGPVIEARSHKGAPYKKIVIEKEETDFGDRVPDGQSIGGIVQFEDLSGRGNMSQKPARKYYSSSSDEDDESEGVRSKPKMPKYSGGAFMRKLESFDSDFWKEEGDQNQNDSKTKGSSKKTCFSNNNRNSAKNPNLEPLGTKNTKMDAQNTGNDNLKRVTSLKERQNQLAQQKKIIALSLSKNSKNVQRFEEPEETEPLGKANLFEEESEEDENDDNQNAFRERPEFEGPSGHHLLGLQSTFGGDDRFKMDHRFADSSGTKAKLKKEPRDKKSFKDSAKLRFDPANITSPMEVEEEKQEESSLENEPERDSFSKEKLDERFYDVDKDLKSAFNSGSSSFSLLKAFGSETNEKEKKTSSYSTTNIKSDKKKDLFSANPFKYDSSDDDEEENDQNETPAAKPVFQPLLRPSNSVVSEKFFYSENDPRFEEEDIRSKYEEERPLLASIFRKKYSSKAAALEQRSRGFGVGAKKKGKQKGFKARKKSWNNENKKDRN</sequence>
<reference evidence="6" key="1">
    <citation type="submission" date="2021-01" db="EMBL/GenBank/DDBJ databases">
        <title>Caligus Genome Assembly.</title>
        <authorList>
            <person name="Gallardo-Escarate C."/>
        </authorList>
    </citation>
    <scope>NUCLEOTIDE SEQUENCE [LARGE SCALE GENOMIC DNA]</scope>
</reference>
<feature type="region of interest" description="Disordered" evidence="3">
    <location>
        <begin position="476"/>
        <end position="507"/>
    </location>
</feature>
<dbReference type="InterPro" id="IPR035979">
    <property type="entry name" value="RBD_domain_sf"/>
</dbReference>
<dbReference type="GO" id="GO:0003723">
    <property type="term" value="F:RNA binding"/>
    <property type="evidence" value="ECO:0007669"/>
    <property type="project" value="UniProtKB-UniRule"/>
</dbReference>
<keyword evidence="1 2" id="KW-0694">RNA-binding</keyword>
<evidence type="ECO:0000256" key="3">
    <source>
        <dbReference type="SAM" id="MobiDB-lite"/>
    </source>
</evidence>
<feature type="compositionally biased region" description="Basic residues" evidence="3">
    <location>
        <begin position="570"/>
        <end position="585"/>
    </location>
</feature>
<protein>
    <recommendedName>
        <fullName evidence="4">RRM domain-containing protein</fullName>
    </recommendedName>
</protein>
<feature type="region of interest" description="Disordered" evidence="3">
    <location>
        <begin position="146"/>
        <end position="418"/>
    </location>
</feature>
<gene>
    <name evidence="5" type="ORF">FKW44_020632</name>
</gene>
<feature type="compositionally biased region" description="Basic and acidic residues" evidence="3">
    <location>
        <begin position="367"/>
        <end position="384"/>
    </location>
</feature>
<feature type="compositionally biased region" description="Basic and acidic residues" evidence="3">
    <location>
        <begin position="257"/>
        <end position="268"/>
    </location>
</feature>
<evidence type="ECO:0000256" key="2">
    <source>
        <dbReference type="PROSITE-ProRule" id="PRU00176"/>
    </source>
</evidence>
<evidence type="ECO:0000313" key="5">
    <source>
        <dbReference type="EMBL" id="QQP39675.1"/>
    </source>
</evidence>